<evidence type="ECO:0000256" key="3">
    <source>
        <dbReference type="ARBA" id="ARBA00023163"/>
    </source>
</evidence>
<keyword evidence="7" id="KW-1185">Reference proteome</keyword>
<evidence type="ECO:0000259" key="5">
    <source>
        <dbReference type="PROSITE" id="PS50043"/>
    </source>
</evidence>
<dbReference type="PROSITE" id="PS00622">
    <property type="entry name" value="HTH_LUXR_1"/>
    <property type="match status" value="1"/>
</dbReference>
<dbReference type="GO" id="GO:0003677">
    <property type="term" value="F:DNA binding"/>
    <property type="evidence" value="ECO:0007669"/>
    <property type="project" value="UniProtKB-KW"/>
</dbReference>
<evidence type="ECO:0000256" key="2">
    <source>
        <dbReference type="ARBA" id="ARBA00023125"/>
    </source>
</evidence>
<dbReference type="CDD" id="cd06170">
    <property type="entry name" value="LuxR_C_like"/>
    <property type="match status" value="1"/>
</dbReference>
<evidence type="ECO:0000313" key="6">
    <source>
        <dbReference type="EMBL" id="QDR82028.1"/>
    </source>
</evidence>
<accession>A0A517DXF1</accession>
<dbReference type="InterPro" id="IPR036388">
    <property type="entry name" value="WH-like_DNA-bd_sf"/>
</dbReference>
<dbReference type="SMART" id="SM00065">
    <property type="entry name" value="GAF"/>
    <property type="match status" value="1"/>
</dbReference>
<dbReference type="SMART" id="SM00421">
    <property type="entry name" value="HTH_LUXR"/>
    <property type="match status" value="1"/>
</dbReference>
<dbReference type="SUPFAM" id="SSF46894">
    <property type="entry name" value="C-terminal effector domain of the bipartite response regulators"/>
    <property type="match status" value="1"/>
</dbReference>
<dbReference type="PANTHER" id="PTHR44688:SF16">
    <property type="entry name" value="DNA-BINDING TRANSCRIPTIONAL ACTIVATOR DEVR_DOSR"/>
    <property type="match status" value="1"/>
</dbReference>
<dbReference type="AlphaFoldDB" id="A0A517DXF1"/>
<feature type="transmembrane region" description="Helical" evidence="4">
    <location>
        <begin position="104"/>
        <end position="122"/>
    </location>
</feature>
<dbReference type="InterPro" id="IPR029016">
    <property type="entry name" value="GAF-like_dom_sf"/>
</dbReference>
<dbReference type="Pfam" id="PF13185">
    <property type="entry name" value="GAF_2"/>
    <property type="match status" value="1"/>
</dbReference>
<keyword evidence="1" id="KW-0805">Transcription regulation</keyword>
<dbReference type="PRINTS" id="PR00038">
    <property type="entry name" value="HTHLUXR"/>
</dbReference>
<dbReference type="SUPFAM" id="SSF55781">
    <property type="entry name" value="GAF domain-like"/>
    <property type="match status" value="1"/>
</dbReference>
<dbReference type="Gene3D" id="3.30.450.40">
    <property type="match status" value="1"/>
</dbReference>
<reference evidence="6 7" key="1">
    <citation type="submission" date="2019-02" db="EMBL/GenBank/DDBJ databases">
        <title>Closed genome of Sporomusa termitida DSM 4440.</title>
        <authorList>
            <person name="Poehlein A."/>
            <person name="Daniel R."/>
        </authorList>
    </citation>
    <scope>NUCLEOTIDE SEQUENCE [LARGE SCALE GENOMIC DNA]</scope>
    <source>
        <strain evidence="6 7">DSM 4440</strain>
    </source>
</reference>
<sequence length="227" mass="25430">MNLQDIYQTIVHIGCRLANTPHGFIYAINKKQEELELKYGAGFYRRCQGAKHNKEEPSLAGTVWKTGRALSIQDIQHWPGRARDCSDGWDNVRSVMGMPLSADYGVIAVWGVGFLAVGHVLTEADSMILKRFGKMAAVILQHNADNVKIKPRPARPVYGLPALTGREETVLNRMASGLSNQEIAQELRVELSTVKTHINHLFSKLEVHNRAQALIKAWELGLIVKRR</sequence>
<keyword evidence="2" id="KW-0238">DNA-binding</keyword>
<organism evidence="6 7">
    <name type="scientific">Sporomusa termitida</name>
    <dbReference type="NCBI Taxonomy" id="2377"/>
    <lineage>
        <taxon>Bacteria</taxon>
        <taxon>Bacillati</taxon>
        <taxon>Bacillota</taxon>
        <taxon>Negativicutes</taxon>
        <taxon>Selenomonadales</taxon>
        <taxon>Sporomusaceae</taxon>
        <taxon>Sporomusa</taxon>
    </lineage>
</organism>
<evidence type="ECO:0000256" key="4">
    <source>
        <dbReference type="SAM" id="Phobius"/>
    </source>
</evidence>
<keyword evidence="4" id="KW-0472">Membrane</keyword>
<dbReference type="InterPro" id="IPR003018">
    <property type="entry name" value="GAF"/>
</dbReference>
<keyword evidence="4" id="KW-1133">Transmembrane helix</keyword>
<keyword evidence="4" id="KW-0812">Transmembrane</keyword>
<dbReference type="RefSeq" id="WP_144351454.1">
    <property type="nucleotide sequence ID" value="NZ_CP036259.1"/>
</dbReference>
<dbReference type="KEGG" id="sted:SPTER_34490"/>
<dbReference type="PANTHER" id="PTHR44688">
    <property type="entry name" value="DNA-BINDING TRANSCRIPTIONAL ACTIVATOR DEVR_DOSR"/>
    <property type="match status" value="1"/>
</dbReference>
<feature type="domain" description="HTH luxR-type" evidence="5">
    <location>
        <begin position="156"/>
        <end position="221"/>
    </location>
</feature>
<dbReference type="EMBL" id="CP036259">
    <property type="protein sequence ID" value="QDR82028.1"/>
    <property type="molecule type" value="Genomic_DNA"/>
</dbReference>
<dbReference type="Proteomes" id="UP000320776">
    <property type="component" value="Chromosome"/>
</dbReference>
<evidence type="ECO:0000256" key="1">
    <source>
        <dbReference type="ARBA" id="ARBA00023015"/>
    </source>
</evidence>
<dbReference type="Pfam" id="PF00196">
    <property type="entry name" value="GerE"/>
    <property type="match status" value="1"/>
</dbReference>
<dbReference type="PROSITE" id="PS50043">
    <property type="entry name" value="HTH_LUXR_2"/>
    <property type="match status" value="1"/>
</dbReference>
<dbReference type="InterPro" id="IPR016032">
    <property type="entry name" value="Sig_transdc_resp-reg_C-effctor"/>
</dbReference>
<name>A0A517DXF1_9FIRM</name>
<keyword evidence="3" id="KW-0804">Transcription</keyword>
<dbReference type="Gene3D" id="1.10.10.10">
    <property type="entry name" value="Winged helix-like DNA-binding domain superfamily/Winged helix DNA-binding domain"/>
    <property type="match status" value="1"/>
</dbReference>
<dbReference type="GO" id="GO:0006355">
    <property type="term" value="P:regulation of DNA-templated transcription"/>
    <property type="evidence" value="ECO:0007669"/>
    <property type="project" value="InterPro"/>
</dbReference>
<protein>
    <submittedName>
        <fullName evidence="6">HTH-type transcriptional regulator MalT</fullName>
    </submittedName>
</protein>
<gene>
    <name evidence="6" type="primary">malT</name>
    <name evidence="6" type="ORF">SPTER_34490</name>
</gene>
<dbReference type="InterPro" id="IPR000792">
    <property type="entry name" value="Tscrpt_reg_LuxR_C"/>
</dbReference>
<evidence type="ECO:0000313" key="7">
    <source>
        <dbReference type="Proteomes" id="UP000320776"/>
    </source>
</evidence>
<dbReference type="OrthoDB" id="9784984at2"/>
<proteinExistence type="predicted"/>